<evidence type="ECO:0000313" key="3">
    <source>
        <dbReference type="Proteomes" id="UP000736672"/>
    </source>
</evidence>
<keyword evidence="1" id="KW-1133">Transmembrane helix</keyword>
<protein>
    <submittedName>
        <fullName evidence="2">Uncharacterized protein</fullName>
    </submittedName>
</protein>
<sequence length="63" mass="7016">MVVGTLEIELRHEQEGNHVSSVVTWWMIALFGLEALAAREVIMLVLNLYVACLCIDSLILVSC</sequence>
<evidence type="ECO:0000256" key="1">
    <source>
        <dbReference type="SAM" id="Phobius"/>
    </source>
</evidence>
<gene>
    <name evidence="2" type="ORF">B0J15DRAFT_482555</name>
</gene>
<proteinExistence type="predicted"/>
<keyword evidence="1" id="KW-0812">Transmembrane</keyword>
<feature type="transmembrane region" description="Helical" evidence="1">
    <location>
        <begin position="41"/>
        <end position="61"/>
    </location>
</feature>
<keyword evidence="1" id="KW-0472">Membrane</keyword>
<dbReference type="Proteomes" id="UP000736672">
    <property type="component" value="Unassembled WGS sequence"/>
</dbReference>
<dbReference type="AlphaFoldDB" id="A0A9P9L2A6"/>
<accession>A0A9P9L2A6</accession>
<reference evidence="2" key="1">
    <citation type="journal article" date="2021" name="Nat. Commun.">
        <title>Genetic determinants of endophytism in the Arabidopsis root mycobiome.</title>
        <authorList>
            <person name="Mesny F."/>
            <person name="Miyauchi S."/>
            <person name="Thiergart T."/>
            <person name="Pickel B."/>
            <person name="Atanasova L."/>
            <person name="Karlsson M."/>
            <person name="Huettel B."/>
            <person name="Barry K.W."/>
            <person name="Haridas S."/>
            <person name="Chen C."/>
            <person name="Bauer D."/>
            <person name="Andreopoulos W."/>
            <person name="Pangilinan J."/>
            <person name="LaButti K."/>
            <person name="Riley R."/>
            <person name="Lipzen A."/>
            <person name="Clum A."/>
            <person name="Drula E."/>
            <person name="Henrissat B."/>
            <person name="Kohler A."/>
            <person name="Grigoriev I.V."/>
            <person name="Martin F.M."/>
            <person name="Hacquard S."/>
        </authorList>
    </citation>
    <scope>NUCLEOTIDE SEQUENCE</scope>
    <source>
        <strain evidence="2">FSSC 5 MPI-SDFR-AT-0091</strain>
    </source>
</reference>
<keyword evidence="3" id="KW-1185">Reference proteome</keyword>
<evidence type="ECO:0000313" key="2">
    <source>
        <dbReference type="EMBL" id="KAH7272681.1"/>
    </source>
</evidence>
<comment type="caution">
    <text evidence="2">The sequence shown here is derived from an EMBL/GenBank/DDBJ whole genome shotgun (WGS) entry which is preliminary data.</text>
</comment>
<name>A0A9P9L2A6_FUSSL</name>
<dbReference type="EMBL" id="JAGTJS010000003">
    <property type="protein sequence ID" value="KAH7272681.1"/>
    <property type="molecule type" value="Genomic_DNA"/>
</dbReference>
<organism evidence="2 3">
    <name type="scientific">Fusarium solani</name>
    <name type="common">Filamentous fungus</name>
    <dbReference type="NCBI Taxonomy" id="169388"/>
    <lineage>
        <taxon>Eukaryota</taxon>
        <taxon>Fungi</taxon>
        <taxon>Dikarya</taxon>
        <taxon>Ascomycota</taxon>
        <taxon>Pezizomycotina</taxon>
        <taxon>Sordariomycetes</taxon>
        <taxon>Hypocreomycetidae</taxon>
        <taxon>Hypocreales</taxon>
        <taxon>Nectriaceae</taxon>
        <taxon>Fusarium</taxon>
        <taxon>Fusarium solani species complex</taxon>
    </lineage>
</organism>